<comment type="caution">
    <text evidence="1">The sequence shown here is derived from an EMBL/GenBank/DDBJ whole genome shotgun (WGS) entry which is preliminary data.</text>
</comment>
<dbReference type="Gene3D" id="2.160.20.10">
    <property type="entry name" value="Single-stranded right-handed beta-helix, Pectin lyase-like"/>
    <property type="match status" value="1"/>
</dbReference>
<dbReference type="EMBL" id="JBANBB010000001">
    <property type="protein sequence ID" value="MEK0306947.1"/>
    <property type="molecule type" value="Genomic_DNA"/>
</dbReference>
<proteinExistence type="predicted"/>
<evidence type="ECO:0000313" key="1">
    <source>
        <dbReference type="EMBL" id="MEK0306947.1"/>
    </source>
</evidence>
<name>A0ABU8ZR22_9BIFI</name>
<dbReference type="Pfam" id="PF12541">
    <property type="entry name" value="DUF3737"/>
    <property type="match status" value="1"/>
</dbReference>
<dbReference type="InterPro" id="IPR011050">
    <property type="entry name" value="Pectin_lyase_fold/virulence"/>
</dbReference>
<accession>A0ABU8ZR22</accession>
<keyword evidence="2" id="KW-1185">Reference proteome</keyword>
<dbReference type="RefSeq" id="WP_340469517.1">
    <property type="nucleotide sequence ID" value="NZ_JBANBB010000001.1"/>
</dbReference>
<gene>
    <name evidence="1" type="ORF">V8P97_05670</name>
</gene>
<protein>
    <submittedName>
        <fullName evidence="1">DUF3737 family protein</fullName>
    </submittedName>
</protein>
<organism evidence="1 2">
    <name type="scientific">Bifidobacterium favimelis</name>
    <dbReference type="NCBI Taxonomy" id="3122979"/>
    <lineage>
        <taxon>Bacteria</taxon>
        <taxon>Bacillati</taxon>
        <taxon>Actinomycetota</taxon>
        <taxon>Actinomycetes</taxon>
        <taxon>Bifidobacteriales</taxon>
        <taxon>Bifidobacteriaceae</taxon>
        <taxon>Bifidobacterium</taxon>
    </lineage>
</organism>
<reference evidence="1 2" key="1">
    <citation type="submission" date="2024-02" db="EMBL/GenBank/DDBJ databases">
        <title>Bifidobacterium honeyensis sp. nov., isolated from the comb honey.</title>
        <authorList>
            <person name="Liu W."/>
            <person name="Li Y."/>
        </authorList>
    </citation>
    <scope>NUCLEOTIDE SEQUENCE [LARGE SCALE GENOMIC DNA]</scope>
    <source>
        <strain evidence="1 2">IMAU50988</strain>
    </source>
</reference>
<sequence>MTKTVYDNRYFEGERSLFGECDATLTGTTFGPGESPLKHARNLTLDRVIFQWKYPLWYCRHVDARNMVFEEMSRSGVWYTDDITLTDSSIQAPKLFRRCKGVTLEDTHFSDAAETLWTCREVTMNRVQVNGDYFGKDSSGIKADHLDLVGNYAFDGASDVTISHSRLISKDAFWNCRNVTITDSFIDGEYLGWNTSNLTLENCTVESDQGLCYIDKLVMRKCRLIHTGLAFEYCSDIDAEIDSEVDSIKNPISGVIRVGGVGDLIMDPARIDPSRTDIHVRS</sequence>
<dbReference type="InterPro" id="IPR012334">
    <property type="entry name" value="Pectin_lyas_fold"/>
</dbReference>
<dbReference type="Proteomes" id="UP001373159">
    <property type="component" value="Unassembled WGS sequence"/>
</dbReference>
<evidence type="ECO:0000313" key="2">
    <source>
        <dbReference type="Proteomes" id="UP001373159"/>
    </source>
</evidence>
<dbReference type="InterPro" id="IPR022208">
    <property type="entry name" value="DUF3737"/>
</dbReference>
<dbReference type="SUPFAM" id="SSF51126">
    <property type="entry name" value="Pectin lyase-like"/>
    <property type="match status" value="1"/>
</dbReference>